<dbReference type="AlphaFoldDB" id="A0A1I1IB16"/>
<evidence type="ECO:0008006" key="3">
    <source>
        <dbReference type="Google" id="ProtNLM"/>
    </source>
</evidence>
<dbReference type="EMBL" id="FOLL01000008">
    <property type="protein sequence ID" value="SFC31448.1"/>
    <property type="molecule type" value="Genomic_DNA"/>
</dbReference>
<accession>A0A1I1IB16</accession>
<sequence>MRDNILINGWLFFLVAVVALSCAPKRKAVTDKGEERRVSRAERMHILRAVGENRSQFSTFSGRAKSRIAINKNSYDVTANVRMERDKAIWISITAFMGIEAGRVLITPDSVKIINRLQSEYIRKPFDYLYEFTSRELDFAGLQDLLMGNVIASAVNNDTEVVQTATGSILSGQSGGLQYSVAIDDRYRASRISLDEQRRGQQLTAVYTGHQLWDGRPFPQQVGISIMAKGLTLKSEMQYSNVVYDKAVEMPFNIPSRYKEVQ</sequence>
<organism evidence="1 2">
    <name type="scientific">Parapedobacter composti</name>
    <dbReference type="NCBI Taxonomy" id="623281"/>
    <lineage>
        <taxon>Bacteria</taxon>
        <taxon>Pseudomonadati</taxon>
        <taxon>Bacteroidota</taxon>
        <taxon>Sphingobacteriia</taxon>
        <taxon>Sphingobacteriales</taxon>
        <taxon>Sphingobacteriaceae</taxon>
        <taxon>Parapedobacter</taxon>
    </lineage>
</organism>
<dbReference type="Pfam" id="PF14125">
    <property type="entry name" value="DUF4292"/>
    <property type="match status" value="1"/>
</dbReference>
<dbReference type="InterPro" id="IPR025634">
    <property type="entry name" value="DUF4292"/>
</dbReference>
<dbReference type="Gene3D" id="2.50.20.10">
    <property type="entry name" value="Lipoprotein localisation LolA/LolB/LppX"/>
    <property type="match status" value="1"/>
</dbReference>
<reference evidence="2" key="1">
    <citation type="submission" date="2016-10" db="EMBL/GenBank/DDBJ databases">
        <authorList>
            <person name="Varghese N."/>
            <person name="Submissions S."/>
        </authorList>
    </citation>
    <scope>NUCLEOTIDE SEQUENCE [LARGE SCALE GENOMIC DNA]</scope>
    <source>
        <strain evidence="2">DSM 22900</strain>
    </source>
</reference>
<proteinExistence type="predicted"/>
<keyword evidence="2" id="KW-1185">Reference proteome</keyword>
<gene>
    <name evidence="1" type="ORF">SAMN05421747_10873</name>
</gene>
<evidence type="ECO:0000313" key="2">
    <source>
        <dbReference type="Proteomes" id="UP000199577"/>
    </source>
</evidence>
<name>A0A1I1IB16_9SPHI</name>
<evidence type="ECO:0000313" key="1">
    <source>
        <dbReference type="EMBL" id="SFC31448.1"/>
    </source>
</evidence>
<dbReference type="STRING" id="623281.SAMN05421747_10873"/>
<protein>
    <recommendedName>
        <fullName evidence="3">DUF4292 domain-containing protein</fullName>
    </recommendedName>
</protein>
<dbReference type="PROSITE" id="PS51257">
    <property type="entry name" value="PROKAR_LIPOPROTEIN"/>
    <property type="match status" value="1"/>
</dbReference>
<dbReference type="Proteomes" id="UP000199577">
    <property type="component" value="Unassembled WGS sequence"/>
</dbReference>
<dbReference type="RefSeq" id="WP_170845696.1">
    <property type="nucleotide sequence ID" value="NZ_FOLL01000008.1"/>
</dbReference>